<keyword evidence="1" id="KW-1185">Reference proteome</keyword>
<dbReference type="GeneID" id="115632218"/>
<reference evidence="2" key="1">
    <citation type="submission" date="2025-08" db="UniProtKB">
        <authorList>
            <consortium name="RefSeq"/>
        </authorList>
    </citation>
    <scope>IDENTIFICATION</scope>
    <source>
        <strain evidence="2">11010-0011.00</strain>
        <tissue evidence="2">Whole body</tissue>
    </source>
</reference>
<proteinExistence type="predicted"/>
<dbReference type="AlphaFoldDB" id="A0A6J2UCG8"/>
<accession>A0A6J2UCG8</accession>
<name>A0A6J2UCG8_DROLE</name>
<sequence>MEVYNITALAHESTELSFQTQSLAKDFYVDMADGRRIYRNVDANGVAWAYEMKTVKDPDTGNTKSVIIYTGLWEEVMQKRSSSNFHKTINIWTALAATMGFII</sequence>
<dbReference type="Proteomes" id="UP000504634">
    <property type="component" value="Unplaced"/>
</dbReference>
<evidence type="ECO:0000313" key="1">
    <source>
        <dbReference type="Proteomes" id="UP000504634"/>
    </source>
</evidence>
<protein>
    <submittedName>
        <fullName evidence="2">Uncharacterized protein LOC115632218 isoform X2</fullName>
    </submittedName>
</protein>
<gene>
    <name evidence="2" type="primary">LOC115632218</name>
</gene>
<organism evidence="1 2">
    <name type="scientific">Drosophila lebanonensis</name>
    <name type="common">Fruit fly</name>
    <name type="synonym">Scaptodrosophila lebanonensis</name>
    <dbReference type="NCBI Taxonomy" id="7225"/>
    <lineage>
        <taxon>Eukaryota</taxon>
        <taxon>Metazoa</taxon>
        <taxon>Ecdysozoa</taxon>
        <taxon>Arthropoda</taxon>
        <taxon>Hexapoda</taxon>
        <taxon>Insecta</taxon>
        <taxon>Pterygota</taxon>
        <taxon>Neoptera</taxon>
        <taxon>Endopterygota</taxon>
        <taxon>Diptera</taxon>
        <taxon>Brachycera</taxon>
        <taxon>Muscomorpha</taxon>
        <taxon>Ephydroidea</taxon>
        <taxon>Drosophilidae</taxon>
        <taxon>Scaptodrosophila</taxon>
    </lineage>
</organism>
<evidence type="ECO:0000313" key="2">
    <source>
        <dbReference type="RefSeq" id="XP_030385138.1"/>
    </source>
</evidence>
<dbReference type="RefSeq" id="XP_030385138.1">
    <property type="nucleotide sequence ID" value="XM_030529278.1"/>
</dbReference>